<feature type="binding site" evidence="9">
    <location>
        <position position="44"/>
    </location>
    <ligand>
        <name>S-adenosyl-L-methionine</name>
        <dbReference type="ChEBI" id="CHEBI:59789"/>
    </ligand>
</feature>
<proteinExistence type="inferred from homology"/>
<keyword evidence="8 9" id="KW-0949">S-adenosyl-L-methionine</keyword>
<evidence type="ECO:0000256" key="9">
    <source>
        <dbReference type="HAMAP-Rule" id="MF_00812"/>
    </source>
</evidence>
<dbReference type="GO" id="GO:0005737">
    <property type="term" value="C:cytoplasm"/>
    <property type="evidence" value="ECO:0007669"/>
    <property type="project" value="UniProtKB-SubCell"/>
</dbReference>
<dbReference type="EMBL" id="SNWH01000007">
    <property type="protein sequence ID" value="TDO08710.1"/>
    <property type="molecule type" value="Genomic_DNA"/>
</dbReference>
<dbReference type="EC" id="2.1.1.67" evidence="4 9"/>
<evidence type="ECO:0000256" key="5">
    <source>
        <dbReference type="ARBA" id="ARBA00022490"/>
    </source>
</evidence>
<evidence type="ECO:0000256" key="4">
    <source>
        <dbReference type="ARBA" id="ARBA00011905"/>
    </source>
</evidence>
<accession>A0A4R6HJ01</accession>
<dbReference type="InterPro" id="IPR029063">
    <property type="entry name" value="SAM-dependent_MTases_sf"/>
</dbReference>
<dbReference type="InterPro" id="IPR008854">
    <property type="entry name" value="TPMT"/>
</dbReference>
<reference evidence="10 11" key="1">
    <citation type="submission" date="2019-03" db="EMBL/GenBank/DDBJ databases">
        <title>Freshwater and sediment microbial communities from various areas in North America, analyzing microbe dynamics in response to fracking.</title>
        <authorList>
            <person name="Lamendella R."/>
        </authorList>
    </citation>
    <scope>NUCLEOTIDE SEQUENCE [LARGE SCALE GENOMIC DNA]</scope>
    <source>
        <strain evidence="10 11">1_TX</strain>
    </source>
</reference>
<evidence type="ECO:0000256" key="7">
    <source>
        <dbReference type="ARBA" id="ARBA00022679"/>
    </source>
</evidence>
<protein>
    <recommendedName>
        <fullName evidence="4 9">Thiopurine S-methyltransferase</fullName>
        <ecNumber evidence="4 9">2.1.1.67</ecNumber>
    </recommendedName>
    <alternativeName>
        <fullName evidence="9">Thiopurine methyltransferase</fullName>
    </alternativeName>
</protein>
<name>A0A4R6HJ01_9GAMM</name>
<dbReference type="PANTHER" id="PTHR10259:SF11">
    <property type="entry name" value="THIOPURINE S-METHYLTRANSFERASE"/>
    <property type="match status" value="1"/>
</dbReference>
<dbReference type="Gene3D" id="3.40.50.150">
    <property type="entry name" value="Vaccinia Virus protein VP39"/>
    <property type="match status" value="1"/>
</dbReference>
<dbReference type="PIRSF" id="PIRSF023956">
    <property type="entry name" value="Thiopurine_S-methyltransferase"/>
    <property type="match status" value="1"/>
</dbReference>
<dbReference type="SUPFAM" id="SSF53335">
    <property type="entry name" value="S-adenosyl-L-methionine-dependent methyltransferases"/>
    <property type="match status" value="1"/>
</dbReference>
<evidence type="ECO:0000313" key="11">
    <source>
        <dbReference type="Proteomes" id="UP000295150"/>
    </source>
</evidence>
<evidence type="ECO:0000313" key="10">
    <source>
        <dbReference type="EMBL" id="TDO08710.1"/>
    </source>
</evidence>
<evidence type="ECO:0000256" key="1">
    <source>
        <dbReference type="ARBA" id="ARBA00000903"/>
    </source>
</evidence>
<feature type="binding site" evidence="9">
    <location>
        <position position="65"/>
    </location>
    <ligand>
        <name>S-adenosyl-L-methionine</name>
        <dbReference type="ChEBI" id="CHEBI:59789"/>
    </ligand>
</feature>
<comment type="similarity">
    <text evidence="3 9">Belongs to the class I-like SAM-binding methyltransferase superfamily. TPMT family.</text>
</comment>
<dbReference type="InterPro" id="IPR025835">
    <property type="entry name" value="Thiopurine_S-MeTrfase"/>
</dbReference>
<dbReference type="GO" id="GO:0032259">
    <property type="term" value="P:methylation"/>
    <property type="evidence" value="ECO:0007669"/>
    <property type="project" value="UniProtKB-KW"/>
</dbReference>
<dbReference type="HAMAP" id="MF_00812">
    <property type="entry name" value="Thiopur_methtran"/>
    <property type="match status" value="1"/>
</dbReference>
<comment type="subcellular location">
    <subcellularLocation>
        <location evidence="2 9">Cytoplasm</location>
    </subcellularLocation>
</comment>
<comment type="catalytic activity">
    <reaction evidence="1 9">
        <text>S-adenosyl-L-methionine + a thiopurine = S-adenosyl-L-homocysteine + a thiopurine S-methylether.</text>
        <dbReference type="EC" id="2.1.1.67"/>
    </reaction>
</comment>
<keyword evidence="11" id="KW-1185">Reference proteome</keyword>
<dbReference type="AlphaFoldDB" id="A0A4R6HJ01"/>
<dbReference type="OrthoDB" id="9778208at2"/>
<feature type="binding site" evidence="9">
    <location>
        <position position="122"/>
    </location>
    <ligand>
        <name>S-adenosyl-L-methionine</name>
        <dbReference type="ChEBI" id="CHEBI:59789"/>
    </ligand>
</feature>
<evidence type="ECO:0000256" key="3">
    <source>
        <dbReference type="ARBA" id="ARBA00008145"/>
    </source>
</evidence>
<feature type="binding site" evidence="9">
    <location>
        <position position="9"/>
    </location>
    <ligand>
        <name>S-adenosyl-L-methionine</name>
        <dbReference type="ChEBI" id="CHEBI:59789"/>
    </ligand>
</feature>
<organism evidence="10 11">
    <name type="scientific">Halomonas ventosae</name>
    <dbReference type="NCBI Taxonomy" id="229007"/>
    <lineage>
        <taxon>Bacteria</taxon>
        <taxon>Pseudomonadati</taxon>
        <taxon>Pseudomonadota</taxon>
        <taxon>Gammaproteobacteria</taxon>
        <taxon>Oceanospirillales</taxon>
        <taxon>Halomonadaceae</taxon>
        <taxon>Halomonas</taxon>
    </lineage>
</organism>
<gene>
    <name evidence="9" type="primary">tpm</name>
    <name evidence="10" type="ORF">DFO68_107112</name>
</gene>
<sequence length="225" mass="25194">MDNEWLQRWRQGRIGFHRDRPHPVLVRHWPDLGVRAGTKVLVPLCGKSLDMRWLAQHDHPVLGIELAGQAIEAFVAEGVGEVTRYRQADFDICRQGSVELWCGDFFHFHIQQAADIGAFYDRAALIALPPATRQRYAFHLAQLIPPGARGLLISLTRGPGDDCGPPFSVPAEEIHELFAPNFRLTHLEDGKPEANGFRESAWALERRGPLPLRGTGAVRSGSSRR</sequence>
<dbReference type="RefSeq" id="WP_133483088.1">
    <property type="nucleotide sequence ID" value="NZ_SNWH01000007.1"/>
</dbReference>
<dbReference type="PANTHER" id="PTHR10259">
    <property type="entry name" value="THIOPURINE S-METHYLTRANSFERASE"/>
    <property type="match status" value="1"/>
</dbReference>
<dbReference type="PROSITE" id="PS51585">
    <property type="entry name" value="SAM_MT_TPMT"/>
    <property type="match status" value="1"/>
</dbReference>
<comment type="caution">
    <text evidence="10">The sequence shown here is derived from an EMBL/GenBank/DDBJ whole genome shotgun (WGS) entry which is preliminary data.</text>
</comment>
<dbReference type="Pfam" id="PF05724">
    <property type="entry name" value="TPMT"/>
    <property type="match status" value="1"/>
</dbReference>
<dbReference type="FunFam" id="3.40.50.150:FF:000101">
    <property type="entry name" value="Thiopurine S-methyltransferase"/>
    <property type="match status" value="1"/>
</dbReference>
<evidence type="ECO:0000256" key="8">
    <source>
        <dbReference type="ARBA" id="ARBA00022691"/>
    </source>
</evidence>
<dbReference type="GO" id="GO:0008119">
    <property type="term" value="F:thiopurine S-methyltransferase activity"/>
    <property type="evidence" value="ECO:0007669"/>
    <property type="project" value="UniProtKB-UniRule"/>
</dbReference>
<dbReference type="Proteomes" id="UP000295150">
    <property type="component" value="Unassembled WGS sequence"/>
</dbReference>
<evidence type="ECO:0000256" key="2">
    <source>
        <dbReference type="ARBA" id="ARBA00004496"/>
    </source>
</evidence>
<dbReference type="NCBIfam" id="NF009732">
    <property type="entry name" value="PRK13255.1"/>
    <property type="match status" value="1"/>
</dbReference>
<keyword evidence="6 9" id="KW-0489">Methyltransferase</keyword>
<keyword evidence="5 9" id="KW-0963">Cytoplasm</keyword>
<keyword evidence="7 9" id="KW-0808">Transferase</keyword>
<evidence type="ECO:0000256" key="6">
    <source>
        <dbReference type="ARBA" id="ARBA00022603"/>
    </source>
</evidence>